<sequence length="132" mass="13337">MQKREAGPRLILTQKSTLVGVVKTIPPACPVTQTRSYASAAATCSHYSQSRGIAAASAATSEDGSVHSGRSASSEGRGQSPANGLAEAARSLVYKSGQDTEEGTGGMRSRSPSRSSASRLGTPAGGSFPPSP</sequence>
<evidence type="ECO:0000313" key="2">
    <source>
        <dbReference type="EMBL" id="CAH2225515.1"/>
    </source>
</evidence>
<accession>A0AAD1R7I0</accession>
<feature type="region of interest" description="Disordered" evidence="1">
    <location>
        <begin position="51"/>
        <end position="132"/>
    </location>
</feature>
<gene>
    <name evidence="2" type="ORF">PECUL_23A024667</name>
</gene>
<evidence type="ECO:0000256" key="1">
    <source>
        <dbReference type="SAM" id="MobiDB-lite"/>
    </source>
</evidence>
<dbReference type="AlphaFoldDB" id="A0AAD1R7I0"/>
<dbReference type="EMBL" id="OW240912">
    <property type="protein sequence ID" value="CAH2225515.1"/>
    <property type="molecule type" value="Genomic_DNA"/>
</dbReference>
<reference evidence="2" key="1">
    <citation type="submission" date="2022-03" db="EMBL/GenBank/DDBJ databases">
        <authorList>
            <person name="Alioto T."/>
            <person name="Alioto T."/>
            <person name="Gomez Garrido J."/>
        </authorList>
    </citation>
    <scope>NUCLEOTIDE SEQUENCE</scope>
</reference>
<feature type="compositionally biased region" description="Low complexity" evidence="1">
    <location>
        <begin position="108"/>
        <end position="119"/>
    </location>
</feature>
<proteinExistence type="predicted"/>
<organism evidence="2 3">
    <name type="scientific">Pelobates cultripes</name>
    <name type="common">Western spadefoot toad</name>
    <dbReference type="NCBI Taxonomy" id="61616"/>
    <lineage>
        <taxon>Eukaryota</taxon>
        <taxon>Metazoa</taxon>
        <taxon>Chordata</taxon>
        <taxon>Craniata</taxon>
        <taxon>Vertebrata</taxon>
        <taxon>Euteleostomi</taxon>
        <taxon>Amphibia</taxon>
        <taxon>Batrachia</taxon>
        <taxon>Anura</taxon>
        <taxon>Pelobatoidea</taxon>
        <taxon>Pelobatidae</taxon>
        <taxon>Pelobates</taxon>
    </lineage>
</organism>
<protein>
    <submittedName>
        <fullName evidence="2">Uncharacterized protein</fullName>
    </submittedName>
</protein>
<dbReference type="Proteomes" id="UP001295444">
    <property type="component" value="Chromosome 01"/>
</dbReference>
<evidence type="ECO:0000313" key="3">
    <source>
        <dbReference type="Proteomes" id="UP001295444"/>
    </source>
</evidence>
<name>A0AAD1R7I0_PELCU</name>
<keyword evidence="3" id="KW-1185">Reference proteome</keyword>
<feature type="compositionally biased region" description="Polar residues" evidence="1">
    <location>
        <begin position="58"/>
        <end position="82"/>
    </location>
</feature>